<evidence type="ECO:0000313" key="2">
    <source>
        <dbReference type="EMBL" id="GBL80055.1"/>
    </source>
</evidence>
<comment type="caution">
    <text evidence="2">The sequence shown here is derived from an EMBL/GenBank/DDBJ whole genome shotgun (WGS) entry which is preliminary data.</text>
</comment>
<dbReference type="Proteomes" id="UP000499080">
    <property type="component" value="Unassembled WGS sequence"/>
</dbReference>
<dbReference type="OrthoDB" id="6108017at2759"/>
<evidence type="ECO:0000256" key="1">
    <source>
        <dbReference type="SAM" id="Coils"/>
    </source>
</evidence>
<reference evidence="2 3" key="1">
    <citation type="journal article" date="2019" name="Sci. Rep.">
        <title>Orb-weaving spider Araneus ventricosus genome elucidates the spidroin gene catalogue.</title>
        <authorList>
            <person name="Kono N."/>
            <person name="Nakamura H."/>
            <person name="Ohtoshi R."/>
            <person name="Moran D.A.P."/>
            <person name="Shinohara A."/>
            <person name="Yoshida Y."/>
            <person name="Fujiwara M."/>
            <person name="Mori M."/>
            <person name="Tomita M."/>
            <person name="Arakawa K."/>
        </authorList>
    </citation>
    <scope>NUCLEOTIDE SEQUENCE [LARGE SCALE GENOMIC DNA]</scope>
</reference>
<dbReference type="CDD" id="cd21958">
    <property type="entry name" value="MyUb_Myo6"/>
    <property type="match status" value="1"/>
</dbReference>
<protein>
    <submittedName>
        <fullName evidence="2">Myosin heavy chain 95F</fullName>
    </submittedName>
</protein>
<dbReference type="AlphaFoldDB" id="A0A4Y2ALG4"/>
<accession>A0A4Y2ALG4</accession>
<keyword evidence="1" id="KW-0175">Coiled coil</keyword>
<sequence length="292" mass="34907">MFQVTDLTIQQMEKNHLDFVKAVDELLLNLQKKVEQQKIAEEHERVKKIQEEMERERLKKEEEKRKKLEEEEMKKRKMELELQRKMEEECRIKEEKENAKRMEEYQAQLHLQEEEELKRQQQLQQEHSDHELALRLAQDMNGVPDEVVTPPPLPRSAYVLQQQEQLASKKYDLSKWKYSDLRDAINTSCDLELLDACREEFHRRLKVYHSWKLKNMHKGSSQSRAPDSIMQSAQAPQCLLHENSLGTVATDRYFRIPFVRILQKRLWYAHFKGQDCPANGTSSRQAQFNSCR</sequence>
<name>A0A4Y2ALG4_ARAVE</name>
<proteinExistence type="predicted"/>
<dbReference type="EMBL" id="BGPR01000020">
    <property type="protein sequence ID" value="GBL80055.1"/>
    <property type="molecule type" value="Genomic_DNA"/>
</dbReference>
<keyword evidence="3" id="KW-1185">Reference proteome</keyword>
<organism evidence="2 3">
    <name type="scientific">Araneus ventricosus</name>
    <name type="common">Orbweaver spider</name>
    <name type="synonym">Epeira ventricosa</name>
    <dbReference type="NCBI Taxonomy" id="182803"/>
    <lineage>
        <taxon>Eukaryota</taxon>
        <taxon>Metazoa</taxon>
        <taxon>Ecdysozoa</taxon>
        <taxon>Arthropoda</taxon>
        <taxon>Chelicerata</taxon>
        <taxon>Arachnida</taxon>
        <taxon>Araneae</taxon>
        <taxon>Araneomorphae</taxon>
        <taxon>Entelegynae</taxon>
        <taxon>Araneoidea</taxon>
        <taxon>Araneidae</taxon>
        <taxon>Araneus</taxon>
    </lineage>
</organism>
<feature type="coiled-coil region" evidence="1">
    <location>
        <begin position="32"/>
        <end position="115"/>
    </location>
</feature>
<gene>
    <name evidence="2" type="primary">jar</name>
    <name evidence="2" type="ORF">AVEN_29068_1</name>
</gene>
<evidence type="ECO:0000313" key="3">
    <source>
        <dbReference type="Proteomes" id="UP000499080"/>
    </source>
</evidence>